<dbReference type="Proteomes" id="UP000198757">
    <property type="component" value="Unassembled WGS sequence"/>
</dbReference>
<accession>A0A1G6N364</accession>
<keyword evidence="2" id="KW-1185">Reference proteome</keyword>
<evidence type="ECO:0000313" key="2">
    <source>
        <dbReference type="Proteomes" id="UP000198757"/>
    </source>
</evidence>
<proteinExistence type="predicted"/>
<protein>
    <submittedName>
        <fullName evidence="1">Uncharacterized protein</fullName>
    </submittedName>
</protein>
<gene>
    <name evidence="1" type="ORF">SAMN04487894_103123</name>
</gene>
<reference evidence="2" key="1">
    <citation type="submission" date="2016-10" db="EMBL/GenBank/DDBJ databases">
        <authorList>
            <person name="Varghese N."/>
            <person name="Submissions S."/>
        </authorList>
    </citation>
    <scope>NUCLEOTIDE SEQUENCE [LARGE SCALE GENOMIC DNA]</scope>
    <source>
        <strain evidence="2">DSM 25811 / CCM 8410 / LMG 26954 / E90</strain>
    </source>
</reference>
<sequence>MLQTALFQRLILKLSNMTRFATVSIFMLFSILSFNFQCGKDRELPAKLAEPVVIEIPLQIYPVKKTYAVDDTIWIETTLPSKMLPDVKNKTTILVDTIWLNIPFTYQVLTKQTLVPTGGFCEFINPQQLSLSISPGYYDPKYNVYWNYNAGVVQHFSFKEMGYQVKVGIRLNARGAFYIGLSGSLVNSITPGNNHNANQYVSFRFDTPDVNLDVYNDLPKLPATDPYWIGFDVKTLTEKKAFAVRVE</sequence>
<organism evidence="1 2">
    <name type="scientific">Niabella drilacis (strain DSM 25811 / CCM 8410 / CCUG 62505 / LMG 26954 / E90)</name>
    <dbReference type="NCBI Taxonomy" id="1285928"/>
    <lineage>
        <taxon>Bacteria</taxon>
        <taxon>Pseudomonadati</taxon>
        <taxon>Bacteroidota</taxon>
        <taxon>Chitinophagia</taxon>
        <taxon>Chitinophagales</taxon>
        <taxon>Chitinophagaceae</taxon>
        <taxon>Niabella</taxon>
    </lineage>
</organism>
<evidence type="ECO:0000313" key="1">
    <source>
        <dbReference type="EMBL" id="SDC61894.1"/>
    </source>
</evidence>
<name>A0A1G6N364_NIADE</name>
<dbReference type="EMBL" id="FMZO01000003">
    <property type="protein sequence ID" value="SDC61894.1"/>
    <property type="molecule type" value="Genomic_DNA"/>
</dbReference>
<dbReference type="AlphaFoldDB" id="A0A1G6N364"/>